<dbReference type="Proteomes" id="UP001163321">
    <property type="component" value="Chromosome 4"/>
</dbReference>
<evidence type="ECO:0000313" key="1">
    <source>
        <dbReference type="EMBL" id="KAI9912548.1"/>
    </source>
</evidence>
<dbReference type="EMBL" id="CM047583">
    <property type="protein sequence ID" value="KAI9912548.1"/>
    <property type="molecule type" value="Genomic_DNA"/>
</dbReference>
<keyword evidence="2" id="KW-1185">Reference proteome</keyword>
<reference evidence="1 2" key="1">
    <citation type="journal article" date="2022" name="bioRxiv">
        <title>The genome of the oomycete Peronosclerospora sorghi, a cosmopolitan pathogen of maize and sorghum, is inflated with dispersed pseudogenes.</title>
        <authorList>
            <person name="Fletcher K."/>
            <person name="Martin F."/>
            <person name="Isakeit T."/>
            <person name="Cavanaugh K."/>
            <person name="Magill C."/>
            <person name="Michelmore R."/>
        </authorList>
    </citation>
    <scope>NUCLEOTIDE SEQUENCE [LARGE SCALE GENOMIC DNA]</scope>
    <source>
        <strain evidence="1">P6</strain>
    </source>
</reference>
<evidence type="ECO:0000313" key="2">
    <source>
        <dbReference type="Proteomes" id="UP001163321"/>
    </source>
</evidence>
<organism evidence="1 2">
    <name type="scientific">Peronosclerospora sorghi</name>
    <dbReference type="NCBI Taxonomy" id="230839"/>
    <lineage>
        <taxon>Eukaryota</taxon>
        <taxon>Sar</taxon>
        <taxon>Stramenopiles</taxon>
        <taxon>Oomycota</taxon>
        <taxon>Peronosporomycetes</taxon>
        <taxon>Peronosporales</taxon>
        <taxon>Peronosporaceae</taxon>
        <taxon>Peronosclerospora</taxon>
    </lineage>
</organism>
<gene>
    <name evidence="1" type="ORF">PsorP6_006164</name>
</gene>
<comment type="caution">
    <text evidence="1">The sequence shown here is derived from an EMBL/GenBank/DDBJ whole genome shotgun (WGS) entry which is preliminary data.</text>
</comment>
<proteinExistence type="predicted"/>
<sequence length="183" mass="20808">MVCEFFRYRFTRNHGVEKDESAYLDVFSEQVVVTAHDLGEDSDGAMRSIMGILVWNINTCAIGMLHFGSGNVLKGINLTGCFIFIQDKQYSVEVKVSMLRQMVQAELFKRFLGKRFSGAKRFSIEGGERLISGLCEVLEHPCDHGMEVVQMGMAHRCRLNVLANVLRQHLRSIISQFQPYLPD</sequence>
<protein>
    <submittedName>
        <fullName evidence="1">Uncharacterized protein</fullName>
    </submittedName>
</protein>
<accession>A0ACC0W1A5</accession>
<name>A0ACC0W1A5_9STRA</name>